<organism evidence="3 4">
    <name type="scientific">Cohnella phaseoli</name>
    <dbReference type="NCBI Taxonomy" id="456490"/>
    <lineage>
        <taxon>Bacteria</taxon>
        <taxon>Bacillati</taxon>
        <taxon>Bacillota</taxon>
        <taxon>Bacilli</taxon>
        <taxon>Bacillales</taxon>
        <taxon>Paenibacillaceae</taxon>
        <taxon>Cohnella</taxon>
    </lineage>
</organism>
<dbReference type="Gene3D" id="1.50.10.10">
    <property type="match status" value="1"/>
</dbReference>
<dbReference type="SUPFAM" id="SSF49785">
    <property type="entry name" value="Galactose-binding domain-like"/>
    <property type="match status" value="1"/>
</dbReference>
<dbReference type="InterPro" id="IPR035398">
    <property type="entry name" value="Bac_rhamnosid_C"/>
</dbReference>
<dbReference type="InterPro" id="IPR008928">
    <property type="entry name" value="6-hairpin_glycosidase_sf"/>
</dbReference>
<dbReference type="OrthoDB" id="9815108at2"/>
<feature type="domain" description="Alpha-L-rhamnosidase six-hairpin glycosidase" evidence="1">
    <location>
        <begin position="377"/>
        <end position="666"/>
    </location>
</feature>
<dbReference type="PANTHER" id="PTHR34987:SF2">
    <property type="entry name" value="B, PUTATIVE (AFU_ORTHOLOGUE AFUA_7G05040)-RELATED"/>
    <property type="match status" value="1"/>
</dbReference>
<dbReference type="SUPFAM" id="SSF48208">
    <property type="entry name" value="Six-hairpin glycosidases"/>
    <property type="match status" value="1"/>
</dbReference>
<dbReference type="InterPro" id="IPR012341">
    <property type="entry name" value="6hp_glycosidase-like_sf"/>
</dbReference>
<dbReference type="GO" id="GO:0005975">
    <property type="term" value="P:carbohydrate metabolic process"/>
    <property type="evidence" value="ECO:0007669"/>
    <property type="project" value="InterPro"/>
</dbReference>
<reference evidence="3 4" key="1">
    <citation type="submission" date="2018-07" db="EMBL/GenBank/DDBJ databases">
        <title>Genomic Encyclopedia of Type Strains, Phase III (KMG-III): the genomes of soil and plant-associated and newly described type strains.</title>
        <authorList>
            <person name="Whitman W."/>
        </authorList>
    </citation>
    <scope>NUCLEOTIDE SEQUENCE [LARGE SCALE GENOMIC DNA]</scope>
    <source>
        <strain evidence="3 4">CECT 7287</strain>
    </source>
</reference>
<evidence type="ECO:0000313" key="4">
    <source>
        <dbReference type="Proteomes" id="UP000256977"/>
    </source>
</evidence>
<name>A0A3D9KGB6_9BACL</name>
<sequence>MEEEKVWSAEWIWLDEEQAPKDGKPYRLVYFRRSFDVPEDAAVRLSVDVSADSRYRLYLNGEPVSVGPCRGAAGTHYYESVELTARLKPGRNVLAAKVLHFGKGSPHPDSVISSPNGAFLLQGKLMSENGNEVEDLSTSGGGQWRCRPDLALSLLPETHTCVGGGEAVDGFQLEHGWTNETFDDSEWPAAVKVSRVADPLYGALTPWQLAARTIPMPYEQERSFVRLMRFDGDMDAGGRLNLGEQQLQAWVAGNEPLRLPAGAKLNVELDAGELTTGFLRLIAQGGRGSEIVFICAESYATPEGKKGVRDDPEGKVIQGYRESYRVAGAAEPQQEIYETFHYRTFRFVRLEITVGDEPLIFCSADYRETGYPLEVKASFASSDPTFTPLWDISVRTLQRCMYETYMDCPYYEQLQYSMDTRLQIWFTYLISGDDRLARKAIFDLHSSLLPSGMLLSRSPAMLPQVIPGFALFWIMIVHDHYVYWNDAELLKRYRPTIDAVLDWFERRTGEDGLVGPMPQGYWSFVDWVHEWQSARGAPVPGRRVPLTVYNLMYADALNKAADINERTGRRDTATEYRERANRTISAVKRHAYSEERKLFQDGPGIEEYSQHAQVWAVLSGAVQGEEARRLAVALAEDRSLLPVSYAMAFFYFRALSVAGEYDRSYPLWDMWRDQLKLNMTTWLEDPVSERSDCHAWGAVPLYEFPCEVLGVNPAAPGFARILIEPKPGPLQWAEGSAITPRGAVHVAWRIEPETGRFSLRASGLQGVPVEVRLPGGFSASYEGLDEIEI</sequence>
<keyword evidence="4" id="KW-1185">Reference proteome</keyword>
<evidence type="ECO:0000313" key="3">
    <source>
        <dbReference type="EMBL" id="RED85505.1"/>
    </source>
</evidence>
<dbReference type="EMBL" id="QRDZ01000004">
    <property type="protein sequence ID" value="RED85505.1"/>
    <property type="molecule type" value="Genomic_DNA"/>
</dbReference>
<dbReference type="Gene3D" id="2.60.120.260">
    <property type="entry name" value="Galactose-binding domain-like"/>
    <property type="match status" value="2"/>
</dbReference>
<dbReference type="InterPro" id="IPR035396">
    <property type="entry name" value="Bac_rhamnosid6H"/>
</dbReference>
<dbReference type="Pfam" id="PF17389">
    <property type="entry name" value="Bac_rhamnosid6H"/>
    <property type="match status" value="1"/>
</dbReference>
<accession>A0A3D9KGB6</accession>
<dbReference type="Pfam" id="PF17390">
    <property type="entry name" value="Bac_rhamnosid_C"/>
    <property type="match status" value="1"/>
</dbReference>
<dbReference type="Proteomes" id="UP000256977">
    <property type="component" value="Unassembled WGS sequence"/>
</dbReference>
<evidence type="ECO:0000259" key="2">
    <source>
        <dbReference type="Pfam" id="PF17390"/>
    </source>
</evidence>
<feature type="domain" description="Alpha-L-rhamnosidase C-terminal" evidence="2">
    <location>
        <begin position="710"/>
        <end position="775"/>
    </location>
</feature>
<comment type="caution">
    <text evidence="3">The sequence shown here is derived from an EMBL/GenBank/DDBJ whole genome shotgun (WGS) entry which is preliminary data.</text>
</comment>
<dbReference type="Gene3D" id="2.60.420.10">
    <property type="entry name" value="Maltose phosphorylase, domain 3"/>
    <property type="match status" value="1"/>
</dbReference>
<evidence type="ECO:0000259" key="1">
    <source>
        <dbReference type="Pfam" id="PF17389"/>
    </source>
</evidence>
<protein>
    <submittedName>
        <fullName evidence="3">Alpha-L-rhamnosidase-like protein</fullName>
    </submittedName>
</protein>
<gene>
    <name evidence="3" type="ORF">DFP98_104210</name>
</gene>
<proteinExistence type="predicted"/>
<dbReference type="RefSeq" id="WP_116059926.1">
    <property type="nucleotide sequence ID" value="NZ_QRDZ01000004.1"/>
</dbReference>
<dbReference type="AlphaFoldDB" id="A0A3D9KGB6"/>
<dbReference type="InterPro" id="IPR008979">
    <property type="entry name" value="Galactose-bd-like_sf"/>
</dbReference>
<dbReference type="PANTHER" id="PTHR34987">
    <property type="entry name" value="C, PUTATIVE (AFU_ORTHOLOGUE AFUA_3G02880)-RELATED"/>
    <property type="match status" value="1"/>
</dbReference>